<keyword evidence="3 6" id="KW-0694">RNA-binding</keyword>
<dbReference type="Pfam" id="PF00076">
    <property type="entry name" value="RRM_1"/>
    <property type="match status" value="1"/>
</dbReference>
<keyword evidence="11" id="KW-1185">Reference proteome</keyword>
<dbReference type="InterPro" id="IPR000504">
    <property type="entry name" value="RRM_dom"/>
</dbReference>
<dbReference type="PANTHER" id="PTHR13952">
    <property type="entry name" value="U1 SMALL NUCLEAR RIBONUCLEOPROTEIN 70 KD"/>
    <property type="match status" value="1"/>
</dbReference>
<dbReference type="InterPro" id="IPR035979">
    <property type="entry name" value="RBD_domain_sf"/>
</dbReference>
<dbReference type="eggNOG" id="KOG0113">
    <property type="taxonomic scope" value="Eukaryota"/>
</dbReference>
<dbReference type="OrthoDB" id="6159137at2759"/>
<dbReference type="OMA" id="GFVEMRS"/>
<dbReference type="EnsemblMetazoa" id="PHUM409060-RA">
    <property type="protein sequence ID" value="PHUM409060-PA"/>
    <property type="gene ID" value="PHUM409060"/>
</dbReference>
<evidence type="ECO:0000313" key="11">
    <source>
        <dbReference type="Proteomes" id="UP000009046"/>
    </source>
</evidence>
<comment type="subcellular location">
    <subcellularLocation>
        <location evidence="1">Nucleus</location>
    </subcellularLocation>
</comment>
<dbReference type="CTD" id="8234108"/>
<evidence type="ECO:0000313" key="10">
    <source>
        <dbReference type="EnsemblMetazoa" id="PHUM409060-PA"/>
    </source>
</evidence>
<evidence type="ECO:0000313" key="9">
    <source>
        <dbReference type="EMBL" id="EEB16162.1"/>
    </source>
</evidence>
<reference evidence="10" key="3">
    <citation type="submission" date="2021-02" db="UniProtKB">
        <authorList>
            <consortium name="EnsemblMetazoa"/>
        </authorList>
    </citation>
    <scope>IDENTIFICATION</scope>
    <source>
        <strain evidence="10">USDA</strain>
    </source>
</reference>
<feature type="compositionally biased region" description="Basic and acidic residues" evidence="7">
    <location>
        <begin position="145"/>
        <end position="177"/>
    </location>
</feature>
<keyword evidence="4" id="KW-0539">Nucleus</keyword>
<dbReference type="Gene3D" id="3.30.70.330">
    <property type="match status" value="1"/>
</dbReference>
<evidence type="ECO:0000256" key="1">
    <source>
        <dbReference type="ARBA" id="ARBA00004123"/>
    </source>
</evidence>
<evidence type="ECO:0000259" key="8">
    <source>
        <dbReference type="PROSITE" id="PS50102"/>
    </source>
</evidence>
<evidence type="ECO:0000256" key="4">
    <source>
        <dbReference type="ARBA" id="ARBA00023242"/>
    </source>
</evidence>
<proteinExistence type="predicted"/>
<evidence type="ECO:0000256" key="2">
    <source>
        <dbReference type="ARBA" id="ARBA00021080"/>
    </source>
</evidence>
<dbReference type="STRING" id="121224.E0VS06"/>
<organism>
    <name type="scientific">Pediculus humanus subsp. corporis</name>
    <name type="common">Body louse</name>
    <dbReference type="NCBI Taxonomy" id="121224"/>
    <lineage>
        <taxon>Eukaryota</taxon>
        <taxon>Metazoa</taxon>
        <taxon>Ecdysozoa</taxon>
        <taxon>Arthropoda</taxon>
        <taxon>Hexapoda</taxon>
        <taxon>Insecta</taxon>
        <taxon>Pterygota</taxon>
        <taxon>Neoptera</taxon>
        <taxon>Paraneoptera</taxon>
        <taxon>Psocodea</taxon>
        <taxon>Troctomorpha</taxon>
        <taxon>Phthiraptera</taxon>
        <taxon>Anoplura</taxon>
        <taxon>Pediculidae</taxon>
        <taxon>Pediculus</taxon>
    </lineage>
</organism>
<dbReference type="VEuPathDB" id="VectorBase:PHUM409060"/>
<feature type="domain" description="RRM" evidence="8">
    <location>
        <begin position="50"/>
        <end position="132"/>
    </location>
</feature>
<evidence type="ECO:0000256" key="7">
    <source>
        <dbReference type="SAM" id="MobiDB-lite"/>
    </source>
</evidence>
<dbReference type="RefSeq" id="XP_002428900.1">
    <property type="nucleotide sequence ID" value="XM_002428855.1"/>
</dbReference>
<gene>
    <name evidence="10" type="primary">8234108</name>
    <name evidence="9" type="ORF">Phum_PHUM409060</name>
</gene>
<reference evidence="9" key="2">
    <citation type="submission" date="2007-04" db="EMBL/GenBank/DDBJ databases">
        <title>The genome of the human body louse.</title>
        <authorList>
            <consortium name="The Human Body Louse Genome Consortium"/>
            <person name="Kirkness E."/>
            <person name="Walenz B."/>
            <person name="Hass B."/>
            <person name="Bruggner R."/>
            <person name="Strausberg R."/>
        </authorList>
    </citation>
    <scope>NUCLEOTIDE SEQUENCE</scope>
    <source>
        <strain evidence="9">USDA</strain>
    </source>
</reference>
<dbReference type="EMBL" id="AAZO01004966">
    <property type="status" value="NOT_ANNOTATED_CDS"/>
    <property type="molecule type" value="Genomic_DNA"/>
</dbReference>
<dbReference type="GO" id="GO:0000398">
    <property type="term" value="P:mRNA splicing, via spliceosome"/>
    <property type="evidence" value="ECO:0007669"/>
    <property type="project" value="TreeGrafter"/>
</dbReference>
<dbReference type="GO" id="GO:0071011">
    <property type="term" value="C:precatalytic spliceosome"/>
    <property type="evidence" value="ECO:0007669"/>
    <property type="project" value="TreeGrafter"/>
</dbReference>
<dbReference type="FunFam" id="3.30.70.330:FF:000132">
    <property type="entry name" value="Small nuclear ribonucleoprotein U11/U12 subunit 35"/>
    <property type="match status" value="1"/>
</dbReference>
<keyword evidence="9" id="KW-0687">Ribonucleoprotein</keyword>
<accession>E0VS06</accession>
<dbReference type="KEGG" id="phu:Phum_PHUM409060"/>
<sequence>MSWTPLAIEYDPLAVGSIDGTDTEPHDMGVVRAINSEYYSDTSLSSKPECTVFVGRLHPKVTEDDLKIVFKEYGRIKKCNVIKDIVTGGSKQYAFIEYEKESQADRAYRRGHKALIRGLEIIVDREFGRTMKNWKPRRLGGGFGGRKESGQLRFGCRDRPWRPPILPEKDKEKSRNK</sequence>
<dbReference type="AlphaFoldDB" id="E0VS06"/>
<dbReference type="EMBL" id="DS235677">
    <property type="protein sequence ID" value="EEB16162.1"/>
    <property type="molecule type" value="Genomic_DNA"/>
</dbReference>
<feature type="region of interest" description="Disordered" evidence="7">
    <location>
        <begin position="138"/>
        <end position="177"/>
    </location>
</feature>
<dbReference type="GO" id="GO:0017069">
    <property type="term" value="F:snRNA binding"/>
    <property type="evidence" value="ECO:0007669"/>
    <property type="project" value="TreeGrafter"/>
</dbReference>
<dbReference type="GO" id="GO:0003729">
    <property type="term" value="F:mRNA binding"/>
    <property type="evidence" value="ECO:0007669"/>
    <property type="project" value="TreeGrafter"/>
</dbReference>
<dbReference type="Proteomes" id="UP000009046">
    <property type="component" value="Unassembled WGS sequence"/>
</dbReference>
<dbReference type="HOGENOM" id="CLU_035088_1_1_1"/>
<name>E0VS06_PEDHC</name>
<protein>
    <recommendedName>
        <fullName evidence="2">U11/U12 small nuclear ribonucleoprotein 35 kDa protein</fullName>
    </recommendedName>
    <alternativeName>
        <fullName evidence="5">U1 snRNP-binding protein homolog</fullName>
    </alternativeName>
</protein>
<dbReference type="PANTHER" id="PTHR13952:SF6">
    <property type="entry name" value="U11_U12 SMALL NUCLEAR RIBONUCLEOPROTEIN 35 KDA PROTEIN"/>
    <property type="match status" value="1"/>
</dbReference>
<dbReference type="InterPro" id="IPR051183">
    <property type="entry name" value="U1_U11-U12_snRNP_70-35kDa"/>
</dbReference>
<evidence type="ECO:0000256" key="6">
    <source>
        <dbReference type="PROSITE-ProRule" id="PRU00176"/>
    </source>
</evidence>
<dbReference type="GeneID" id="8234108"/>
<dbReference type="SMART" id="SM00360">
    <property type="entry name" value="RRM"/>
    <property type="match status" value="1"/>
</dbReference>
<dbReference type="PROSITE" id="PS50102">
    <property type="entry name" value="RRM"/>
    <property type="match status" value="1"/>
</dbReference>
<evidence type="ECO:0000256" key="3">
    <source>
        <dbReference type="ARBA" id="ARBA00022884"/>
    </source>
</evidence>
<dbReference type="InterPro" id="IPR012677">
    <property type="entry name" value="Nucleotide-bd_a/b_plait_sf"/>
</dbReference>
<evidence type="ECO:0000256" key="5">
    <source>
        <dbReference type="ARBA" id="ARBA00031739"/>
    </source>
</evidence>
<dbReference type="SUPFAM" id="SSF54928">
    <property type="entry name" value="RNA-binding domain, RBD"/>
    <property type="match status" value="1"/>
</dbReference>
<reference evidence="9" key="1">
    <citation type="submission" date="2007-04" db="EMBL/GenBank/DDBJ databases">
        <title>Annotation of Pediculus humanus corporis strain USDA.</title>
        <authorList>
            <person name="Kirkness E."/>
            <person name="Hannick L."/>
            <person name="Hass B."/>
            <person name="Bruggner R."/>
            <person name="Lawson D."/>
            <person name="Bidwell S."/>
            <person name="Joardar V."/>
            <person name="Caler E."/>
            <person name="Walenz B."/>
            <person name="Inman J."/>
            <person name="Schobel S."/>
            <person name="Galinsky K."/>
            <person name="Amedeo P."/>
            <person name="Strausberg R."/>
        </authorList>
    </citation>
    <scope>NUCLEOTIDE SEQUENCE</scope>
    <source>
        <strain evidence="9">USDA</strain>
    </source>
</reference>